<gene>
    <name evidence="2" type="ORF">N7494_003348</name>
</gene>
<accession>A0AAD6CYF7</accession>
<protein>
    <submittedName>
        <fullName evidence="2">Uncharacterized protein</fullName>
    </submittedName>
</protein>
<dbReference type="Proteomes" id="UP001220324">
    <property type="component" value="Unassembled WGS sequence"/>
</dbReference>
<feature type="compositionally biased region" description="Polar residues" evidence="1">
    <location>
        <begin position="166"/>
        <end position="176"/>
    </location>
</feature>
<reference evidence="2 3" key="1">
    <citation type="journal article" date="2023" name="IMA Fungus">
        <title>Comparative genomic study of the Penicillium genus elucidates a diverse pangenome and 15 lateral gene transfer events.</title>
        <authorList>
            <person name="Petersen C."/>
            <person name="Sorensen T."/>
            <person name="Nielsen M.R."/>
            <person name="Sondergaard T.E."/>
            <person name="Sorensen J.L."/>
            <person name="Fitzpatrick D.A."/>
            <person name="Frisvad J.C."/>
            <person name="Nielsen K.L."/>
        </authorList>
    </citation>
    <scope>NUCLEOTIDE SEQUENCE [LARGE SCALE GENOMIC DNA]</scope>
    <source>
        <strain evidence="2 3">IBT 35679</strain>
    </source>
</reference>
<dbReference type="EMBL" id="JAQIZZ010000003">
    <property type="protein sequence ID" value="KAJ5545763.1"/>
    <property type="molecule type" value="Genomic_DNA"/>
</dbReference>
<feature type="region of interest" description="Disordered" evidence="1">
    <location>
        <begin position="144"/>
        <end position="187"/>
    </location>
</feature>
<organism evidence="2 3">
    <name type="scientific">Penicillium frequentans</name>
    <dbReference type="NCBI Taxonomy" id="3151616"/>
    <lineage>
        <taxon>Eukaryota</taxon>
        <taxon>Fungi</taxon>
        <taxon>Dikarya</taxon>
        <taxon>Ascomycota</taxon>
        <taxon>Pezizomycotina</taxon>
        <taxon>Eurotiomycetes</taxon>
        <taxon>Eurotiomycetidae</taxon>
        <taxon>Eurotiales</taxon>
        <taxon>Aspergillaceae</taxon>
        <taxon>Penicillium</taxon>
    </lineage>
</organism>
<dbReference type="AlphaFoldDB" id="A0AAD6CYF7"/>
<keyword evidence="3" id="KW-1185">Reference proteome</keyword>
<name>A0AAD6CYF7_9EURO</name>
<sequence>MRKPPVAQVVYNTTFPHPGSHDPSSFAAHVAKHLVPEVRVETNTFYGPLDCIEAQYPGLDYTYGPHRMRLGRFPWHRRLFRTFDELKLTREEILELCCWEGTKFARARYELEEGVTVRDTTGHLIRPASPTQPPSITIHDEFCGPEDDQDQFIETGSDDTVRASDTRSSSVMSDYPTQELVEEDSSDEEIESCGWALNHRLLAAMAARDEGADVPLDEDWEQWLKEAGERGGYGDMVHAIRSTQPLSFIPEAPTSALRHEVHVDEGPLPSTMSAETFLYSTANLFASSPVMPQSSSHTSGTAR</sequence>
<evidence type="ECO:0000313" key="2">
    <source>
        <dbReference type="EMBL" id="KAJ5545763.1"/>
    </source>
</evidence>
<proteinExistence type="predicted"/>
<evidence type="ECO:0000313" key="3">
    <source>
        <dbReference type="Proteomes" id="UP001220324"/>
    </source>
</evidence>
<comment type="caution">
    <text evidence="2">The sequence shown here is derived from an EMBL/GenBank/DDBJ whole genome shotgun (WGS) entry which is preliminary data.</text>
</comment>
<evidence type="ECO:0000256" key="1">
    <source>
        <dbReference type="SAM" id="MobiDB-lite"/>
    </source>
</evidence>